<evidence type="ECO:0000313" key="2">
    <source>
        <dbReference type="EMBL" id="KAF1020201.1"/>
    </source>
</evidence>
<reference evidence="3" key="1">
    <citation type="journal article" date="2020" name="MBio">
        <title>Horizontal gene transfer to a defensive symbiont with a reduced genome amongst a multipartite beetle microbiome.</title>
        <authorList>
            <person name="Waterworth S.C."/>
            <person name="Florez L.V."/>
            <person name="Rees E.R."/>
            <person name="Hertweck C."/>
            <person name="Kaltenpoth M."/>
            <person name="Kwan J.C."/>
        </authorList>
    </citation>
    <scope>NUCLEOTIDE SEQUENCE [LARGE SCALE GENOMIC DNA]</scope>
</reference>
<gene>
    <name evidence="2" type="primary">lrp_5</name>
    <name evidence="2" type="ORF">GAK30_02625</name>
</gene>
<proteinExistence type="predicted"/>
<dbReference type="InterPro" id="IPR036388">
    <property type="entry name" value="WH-like_DNA-bd_sf"/>
</dbReference>
<dbReference type="InterPro" id="IPR000485">
    <property type="entry name" value="AsnC-type_HTH_dom"/>
</dbReference>
<dbReference type="Pfam" id="PF13404">
    <property type="entry name" value="HTH_AsnC-type"/>
    <property type="match status" value="1"/>
</dbReference>
<feature type="domain" description="HTH asnC-type" evidence="1">
    <location>
        <begin position="39"/>
        <end position="65"/>
    </location>
</feature>
<dbReference type="EMBL" id="WNDQ01000039">
    <property type="protein sequence ID" value="KAF1020201.1"/>
    <property type="molecule type" value="Genomic_DNA"/>
</dbReference>
<comment type="caution">
    <text evidence="2">The sequence shown here is derived from an EMBL/GenBank/DDBJ whole genome shotgun (WGS) entry which is preliminary data.</text>
</comment>
<dbReference type="Gene3D" id="1.10.10.10">
    <property type="entry name" value="Winged helix-like DNA-binding domain superfamily/Winged helix DNA-binding domain"/>
    <property type="match status" value="1"/>
</dbReference>
<name>A0A7V8JPK3_9BURK</name>
<dbReference type="GO" id="GO:0043565">
    <property type="term" value="F:sequence-specific DNA binding"/>
    <property type="evidence" value="ECO:0007669"/>
    <property type="project" value="InterPro"/>
</dbReference>
<evidence type="ECO:0000313" key="3">
    <source>
        <dbReference type="Proteomes" id="UP000461670"/>
    </source>
</evidence>
<accession>A0A7V8JPK3</accession>
<protein>
    <submittedName>
        <fullName evidence="2">Leucine-responsive regulatory protein</fullName>
    </submittedName>
</protein>
<dbReference type="Proteomes" id="UP000461670">
    <property type="component" value="Unassembled WGS sequence"/>
</dbReference>
<sequence>MPMDMARILNRSCQLIHSKEISLRMQSQSDSSHPPARDLDRIDRAILKALQRDASVSNVALAEAV</sequence>
<evidence type="ECO:0000259" key="1">
    <source>
        <dbReference type="Pfam" id="PF13404"/>
    </source>
</evidence>
<dbReference type="AlphaFoldDB" id="A0A7V8JPK3"/>
<organism evidence="2 3">
    <name type="scientific">Paracidovorax wautersii</name>
    <dbReference type="NCBI Taxonomy" id="1177982"/>
    <lineage>
        <taxon>Bacteria</taxon>
        <taxon>Pseudomonadati</taxon>
        <taxon>Pseudomonadota</taxon>
        <taxon>Betaproteobacteria</taxon>
        <taxon>Burkholderiales</taxon>
        <taxon>Comamonadaceae</taxon>
        <taxon>Paracidovorax</taxon>
    </lineage>
</organism>